<reference evidence="2 3" key="1">
    <citation type="journal article" date="2016" name="Mol. Biol. Evol.">
        <title>Comparative Genomics of Early-Diverging Mushroom-Forming Fungi Provides Insights into the Origins of Lignocellulose Decay Capabilities.</title>
        <authorList>
            <person name="Nagy L.G."/>
            <person name="Riley R."/>
            <person name="Tritt A."/>
            <person name="Adam C."/>
            <person name="Daum C."/>
            <person name="Floudas D."/>
            <person name="Sun H."/>
            <person name="Yadav J.S."/>
            <person name="Pangilinan J."/>
            <person name="Larsson K.H."/>
            <person name="Matsuura K."/>
            <person name="Barry K."/>
            <person name="Labutti K."/>
            <person name="Kuo R."/>
            <person name="Ohm R.A."/>
            <person name="Bhattacharya S.S."/>
            <person name="Shirouzu T."/>
            <person name="Yoshinaga Y."/>
            <person name="Martin F.M."/>
            <person name="Grigoriev I.V."/>
            <person name="Hibbett D.S."/>
        </authorList>
    </citation>
    <scope>NUCLEOTIDE SEQUENCE [LARGE SCALE GENOMIC DNA]</scope>
    <source>
        <strain evidence="2 3">HHB9708</strain>
    </source>
</reference>
<name>A0A164Q9U3_9AGAM</name>
<evidence type="ECO:0000313" key="2">
    <source>
        <dbReference type="EMBL" id="KZS89461.1"/>
    </source>
</evidence>
<feature type="transmembrane region" description="Helical" evidence="1">
    <location>
        <begin position="45"/>
        <end position="70"/>
    </location>
</feature>
<dbReference type="EMBL" id="KV419427">
    <property type="protein sequence ID" value="KZS89461.1"/>
    <property type="molecule type" value="Genomic_DNA"/>
</dbReference>
<proteinExistence type="predicted"/>
<keyword evidence="1" id="KW-0472">Membrane</keyword>
<keyword evidence="1" id="KW-0812">Transmembrane</keyword>
<feature type="transmembrane region" description="Helical" evidence="1">
    <location>
        <begin position="82"/>
        <end position="100"/>
    </location>
</feature>
<keyword evidence="1" id="KW-1133">Transmembrane helix</keyword>
<sequence length="239" mass="26942">MGLICYWRDTRTSFLKRFSTLSYLDSKTLWMEKYLKRELDSNPSWAGLAFLSSFLTPLITTHNVIGMPLLFSRRSSTRIITLLHHLPVLYTLFLFISVASEKSCTLTDVRTALPLLASTSTNVAIRDASTFRPFVRRTSHVNEASTMLVSALDQRLPYLPSASSFSPTLAHPLTSHASSPLKLFQSANRSESWPSHSTCNYHTKCIWLASASLLLCLLDQDILDRPVRFQCLRAPTANI</sequence>
<protein>
    <submittedName>
        <fullName evidence="2">Uncharacterized protein</fullName>
    </submittedName>
</protein>
<evidence type="ECO:0000256" key="1">
    <source>
        <dbReference type="SAM" id="Phobius"/>
    </source>
</evidence>
<dbReference type="Proteomes" id="UP000076722">
    <property type="component" value="Unassembled WGS sequence"/>
</dbReference>
<accession>A0A164Q9U3</accession>
<organism evidence="2 3">
    <name type="scientific">Sistotremastrum niveocremeum HHB9708</name>
    <dbReference type="NCBI Taxonomy" id="1314777"/>
    <lineage>
        <taxon>Eukaryota</taxon>
        <taxon>Fungi</taxon>
        <taxon>Dikarya</taxon>
        <taxon>Basidiomycota</taxon>
        <taxon>Agaricomycotina</taxon>
        <taxon>Agaricomycetes</taxon>
        <taxon>Sistotremastrales</taxon>
        <taxon>Sistotremastraceae</taxon>
        <taxon>Sertulicium</taxon>
        <taxon>Sertulicium niveocremeum</taxon>
    </lineage>
</organism>
<dbReference type="AlphaFoldDB" id="A0A164Q9U3"/>
<gene>
    <name evidence="2" type="ORF">SISNIDRAFT_458653</name>
</gene>
<keyword evidence="3" id="KW-1185">Reference proteome</keyword>
<evidence type="ECO:0000313" key="3">
    <source>
        <dbReference type="Proteomes" id="UP000076722"/>
    </source>
</evidence>